<gene>
    <name evidence="2" type="ORF">PPERSA_10191</name>
</gene>
<sequence>MIDILLSKKFEYEAIFLSNRKSDENLAKKIDNSVQTNVQYQQQIGIIQSTMNNMQIENQNLKQEIQEKSELLQKIEKSELQIYEDNKKLKNDIEKYLQLIQQNNREKFTYEQKINQQQIKILNLEQEIQILEKKCINEIQNKNKGFNIRQQGLDDEEEDEYNN</sequence>
<reference evidence="2 3" key="1">
    <citation type="journal article" date="2015" name="Sci. Rep.">
        <title>Genome of the facultative scuticociliatosis pathogen Pseudocohnilembus persalinus provides insight into its virulence through horizontal gene transfer.</title>
        <authorList>
            <person name="Xiong J."/>
            <person name="Wang G."/>
            <person name="Cheng J."/>
            <person name="Tian M."/>
            <person name="Pan X."/>
            <person name="Warren A."/>
            <person name="Jiang C."/>
            <person name="Yuan D."/>
            <person name="Miao W."/>
        </authorList>
    </citation>
    <scope>NUCLEOTIDE SEQUENCE [LARGE SCALE GENOMIC DNA]</scope>
    <source>
        <strain evidence="2">36N120E</strain>
    </source>
</reference>
<organism evidence="2 3">
    <name type="scientific">Pseudocohnilembus persalinus</name>
    <name type="common">Ciliate</name>
    <dbReference type="NCBI Taxonomy" id="266149"/>
    <lineage>
        <taxon>Eukaryota</taxon>
        <taxon>Sar</taxon>
        <taxon>Alveolata</taxon>
        <taxon>Ciliophora</taxon>
        <taxon>Intramacronucleata</taxon>
        <taxon>Oligohymenophorea</taxon>
        <taxon>Scuticociliatia</taxon>
        <taxon>Philasterida</taxon>
        <taxon>Pseudocohnilembidae</taxon>
        <taxon>Pseudocohnilembus</taxon>
    </lineage>
</organism>
<proteinExistence type="predicted"/>
<accession>A0A0V0QLK4</accession>
<dbReference type="Proteomes" id="UP000054937">
    <property type="component" value="Unassembled WGS sequence"/>
</dbReference>
<name>A0A0V0QLK4_PSEPJ</name>
<dbReference type="EMBL" id="LDAU01000144">
    <property type="protein sequence ID" value="KRX03110.1"/>
    <property type="molecule type" value="Genomic_DNA"/>
</dbReference>
<comment type="caution">
    <text evidence="2">The sequence shown here is derived from an EMBL/GenBank/DDBJ whole genome shotgun (WGS) entry which is preliminary data.</text>
</comment>
<dbReference type="InParanoid" id="A0A0V0QLK4"/>
<evidence type="ECO:0000313" key="2">
    <source>
        <dbReference type="EMBL" id="KRX03110.1"/>
    </source>
</evidence>
<evidence type="ECO:0000313" key="3">
    <source>
        <dbReference type="Proteomes" id="UP000054937"/>
    </source>
</evidence>
<feature type="coiled-coil region" evidence="1">
    <location>
        <begin position="44"/>
        <end position="141"/>
    </location>
</feature>
<dbReference type="AlphaFoldDB" id="A0A0V0QLK4"/>
<evidence type="ECO:0000256" key="1">
    <source>
        <dbReference type="SAM" id="Coils"/>
    </source>
</evidence>
<keyword evidence="1" id="KW-0175">Coiled coil</keyword>
<keyword evidence="3" id="KW-1185">Reference proteome</keyword>
<protein>
    <submittedName>
        <fullName evidence="2">Uncharacterized protein</fullName>
    </submittedName>
</protein>